<gene>
    <name evidence="1" type="ORF">K503DRAFT_569720</name>
</gene>
<accession>A0A1B7N7J0</accession>
<protein>
    <submittedName>
        <fullName evidence="1">Uncharacterized protein</fullName>
    </submittedName>
</protein>
<reference evidence="1 2" key="1">
    <citation type="submission" date="2016-06" db="EMBL/GenBank/DDBJ databases">
        <title>Comparative genomics of the ectomycorrhizal sister species Rhizopogon vinicolor and Rhizopogon vesiculosus (Basidiomycota: Boletales) reveals a divergence of the mating type B locus.</title>
        <authorList>
            <consortium name="DOE Joint Genome Institute"/>
            <person name="Mujic A.B."/>
            <person name="Kuo A."/>
            <person name="Tritt A."/>
            <person name="Lipzen A."/>
            <person name="Chen C."/>
            <person name="Johnson J."/>
            <person name="Sharma A."/>
            <person name="Barry K."/>
            <person name="Grigoriev I.V."/>
            <person name="Spatafora J.W."/>
        </authorList>
    </citation>
    <scope>NUCLEOTIDE SEQUENCE [LARGE SCALE GENOMIC DNA]</scope>
    <source>
        <strain evidence="1 2">AM-OR11-026</strain>
    </source>
</reference>
<dbReference type="AlphaFoldDB" id="A0A1B7N7J0"/>
<dbReference type="InParanoid" id="A0A1B7N7J0"/>
<dbReference type="OrthoDB" id="2679826at2759"/>
<name>A0A1B7N7J0_9AGAM</name>
<evidence type="ECO:0000313" key="2">
    <source>
        <dbReference type="Proteomes" id="UP000092154"/>
    </source>
</evidence>
<dbReference type="Proteomes" id="UP000092154">
    <property type="component" value="Unassembled WGS sequence"/>
</dbReference>
<organism evidence="1 2">
    <name type="scientific">Rhizopogon vinicolor AM-OR11-026</name>
    <dbReference type="NCBI Taxonomy" id="1314800"/>
    <lineage>
        <taxon>Eukaryota</taxon>
        <taxon>Fungi</taxon>
        <taxon>Dikarya</taxon>
        <taxon>Basidiomycota</taxon>
        <taxon>Agaricomycotina</taxon>
        <taxon>Agaricomycetes</taxon>
        <taxon>Agaricomycetidae</taxon>
        <taxon>Boletales</taxon>
        <taxon>Suillineae</taxon>
        <taxon>Rhizopogonaceae</taxon>
        <taxon>Rhizopogon</taxon>
    </lineage>
</organism>
<proteinExistence type="predicted"/>
<sequence length="92" mass="10227">MRGPIVPGALPRDYKYFTNIVGSTNRVPIAAVVNGLESSLSTMDDWRTKNKRSLERIGVHFSKHACITSLPDDPRTSRSQDVIRSLICDSLP</sequence>
<keyword evidence="2" id="KW-1185">Reference proteome</keyword>
<evidence type="ECO:0000313" key="1">
    <source>
        <dbReference type="EMBL" id="OAX40837.1"/>
    </source>
</evidence>
<dbReference type="EMBL" id="KV448198">
    <property type="protein sequence ID" value="OAX40837.1"/>
    <property type="molecule type" value="Genomic_DNA"/>
</dbReference>